<dbReference type="Proteomes" id="UP000188586">
    <property type="component" value="Unassembled WGS sequence"/>
</dbReference>
<evidence type="ECO:0000313" key="2">
    <source>
        <dbReference type="Proteomes" id="UP000188586"/>
    </source>
</evidence>
<comment type="caution">
    <text evidence="1">The sequence shown here is derived from an EMBL/GenBank/DDBJ whole genome shotgun (WGS) entry which is preliminary data.</text>
</comment>
<proteinExistence type="predicted"/>
<name>A0A1V3SY14_9BACT</name>
<sequence>MKKLGAIKILNTVEGPGTLRFLSLFGSGYLDKRTGRYLLFRPLQSDVEGLTALETFSGRRQGDRSEASLCCVSSSTIFDKTGSWEIRPENPTPSLFCFPCFPCS</sequence>
<dbReference type="EMBL" id="MPOJ01000008">
    <property type="protein sequence ID" value="OOH73620.1"/>
    <property type="molecule type" value="Genomic_DNA"/>
</dbReference>
<organism evidence="1 2">
    <name type="scientific">Leptospirillum ferriphilum</name>
    <dbReference type="NCBI Taxonomy" id="178606"/>
    <lineage>
        <taxon>Bacteria</taxon>
        <taxon>Pseudomonadati</taxon>
        <taxon>Nitrospirota</taxon>
        <taxon>Nitrospiria</taxon>
        <taxon>Nitrospirales</taxon>
        <taxon>Nitrospiraceae</taxon>
        <taxon>Leptospirillum</taxon>
    </lineage>
</organism>
<dbReference type="AlphaFoldDB" id="A0A1V3SY14"/>
<accession>A0A1V3SY14</accession>
<evidence type="ECO:0000313" key="1">
    <source>
        <dbReference type="EMBL" id="OOH73620.1"/>
    </source>
</evidence>
<reference evidence="1 2" key="1">
    <citation type="submission" date="2016-11" db="EMBL/GenBank/DDBJ databases">
        <title>Comparative genomics of co-occurring bacteria in distinct bioleaching systems unravels niche-specific adaptation.</title>
        <authorList>
            <person name="Zhang X."/>
            <person name="Liu X."/>
            <person name="Yin H."/>
        </authorList>
    </citation>
    <scope>NUCLEOTIDE SEQUENCE [LARGE SCALE GENOMIC DNA]</scope>
    <source>
        <strain evidence="1 2">DX</strain>
    </source>
</reference>
<protein>
    <submittedName>
        <fullName evidence="1">Uncharacterized protein</fullName>
    </submittedName>
</protein>
<gene>
    <name evidence="1" type="ORF">BOX24_03855</name>
</gene>